<sequence length="182" mass="20763">MVVSCNPCSENSKLQNRKYISWPRVCKPFERVHNESLGPFENFVWLILVDSFSQFPFVVRMNGFTTSSIVQALKPIFAILGYPQKLVPDNGRQFMSSEFKDFCVQANIRLIFSPPYHPESNGLAERFVLLIQSSVSKSRDPGLPLDDSVFEFLLTYPSTHLVCGKSLSKLIHGRQMRNELEA</sequence>
<dbReference type="AlphaFoldDB" id="A0A0C2MFM3"/>
<dbReference type="OrthoDB" id="5956516at2759"/>
<dbReference type="Pfam" id="PF00665">
    <property type="entry name" value="rve"/>
    <property type="match status" value="1"/>
</dbReference>
<dbReference type="PANTHER" id="PTHR37984">
    <property type="entry name" value="PROTEIN CBG26694"/>
    <property type="match status" value="1"/>
</dbReference>
<dbReference type="PROSITE" id="PS50994">
    <property type="entry name" value="INTEGRASE"/>
    <property type="match status" value="1"/>
</dbReference>
<feature type="domain" description="Integrase catalytic" evidence="1">
    <location>
        <begin position="24"/>
        <end position="182"/>
    </location>
</feature>
<dbReference type="InterPro" id="IPR001584">
    <property type="entry name" value="Integrase_cat-core"/>
</dbReference>
<dbReference type="GO" id="GO:0003676">
    <property type="term" value="F:nucleic acid binding"/>
    <property type="evidence" value="ECO:0007669"/>
    <property type="project" value="InterPro"/>
</dbReference>
<keyword evidence="3" id="KW-1185">Reference proteome</keyword>
<dbReference type="PANTHER" id="PTHR37984:SF5">
    <property type="entry name" value="PROTEIN NYNRIN-LIKE"/>
    <property type="match status" value="1"/>
</dbReference>
<evidence type="ECO:0000259" key="1">
    <source>
        <dbReference type="PROSITE" id="PS50994"/>
    </source>
</evidence>
<dbReference type="Proteomes" id="UP000031668">
    <property type="component" value="Unassembled WGS sequence"/>
</dbReference>
<dbReference type="Gene3D" id="3.30.420.10">
    <property type="entry name" value="Ribonuclease H-like superfamily/Ribonuclease H"/>
    <property type="match status" value="1"/>
</dbReference>
<dbReference type="SUPFAM" id="SSF53098">
    <property type="entry name" value="Ribonuclease H-like"/>
    <property type="match status" value="1"/>
</dbReference>
<dbReference type="EMBL" id="JWZT01005579">
    <property type="protein sequence ID" value="KII60511.1"/>
    <property type="molecule type" value="Genomic_DNA"/>
</dbReference>
<organism evidence="2 3">
    <name type="scientific">Thelohanellus kitauei</name>
    <name type="common">Myxosporean</name>
    <dbReference type="NCBI Taxonomy" id="669202"/>
    <lineage>
        <taxon>Eukaryota</taxon>
        <taxon>Metazoa</taxon>
        <taxon>Cnidaria</taxon>
        <taxon>Myxozoa</taxon>
        <taxon>Myxosporea</taxon>
        <taxon>Bivalvulida</taxon>
        <taxon>Platysporina</taxon>
        <taxon>Myxobolidae</taxon>
        <taxon>Thelohanellus</taxon>
    </lineage>
</organism>
<reference evidence="2 3" key="1">
    <citation type="journal article" date="2014" name="Genome Biol. Evol.">
        <title>The genome of the myxosporean Thelohanellus kitauei shows adaptations to nutrient acquisition within its fish host.</title>
        <authorList>
            <person name="Yang Y."/>
            <person name="Xiong J."/>
            <person name="Zhou Z."/>
            <person name="Huo F."/>
            <person name="Miao W."/>
            <person name="Ran C."/>
            <person name="Liu Y."/>
            <person name="Zhang J."/>
            <person name="Feng J."/>
            <person name="Wang M."/>
            <person name="Wang M."/>
            <person name="Wang L."/>
            <person name="Yao B."/>
        </authorList>
    </citation>
    <scope>NUCLEOTIDE SEQUENCE [LARGE SCALE GENOMIC DNA]</scope>
    <source>
        <strain evidence="2">Wuqing</strain>
    </source>
</reference>
<dbReference type="InterPro" id="IPR036397">
    <property type="entry name" value="RNaseH_sf"/>
</dbReference>
<proteinExistence type="predicted"/>
<accession>A0A0C2MFM3</accession>
<dbReference type="InterPro" id="IPR012337">
    <property type="entry name" value="RNaseH-like_sf"/>
</dbReference>
<evidence type="ECO:0000313" key="3">
    <source>
        <dbReference type="Proteomes" id="UP000031668"/>
    </source>
</evidence>
<dbReference type="GO" id="GO:0015074">
    <property type="term" value="P:DNA integration"/>
    <property type="evidence" value="ECO:0007669"/>
    <property type="project" value="InterPro"/>
</dbReference>
<evidence type="ECO:0000313" key="2">
    <source>
        <dbReference type="EMBL" id="KII60511.1"/>
    </source>
</evidence>
<name>A0A0C2MFM3_THEKT</name>
<protein>
    <submittedName>
        <fullName evidence="2">Pol polyprotein</fullName>
    </submittedName>
</protein>
<comment type="caution">
    <text evidence="2">The sequence shown here is derived from an EMBL/GenBank/DDBJ whole genome shotgun (WGS) entry which is preliminary data.</text>
</comment>
<dbReference type="InterPro" id="IPR050951">
    <property type="entry name" value="Retrovirus_Pol_polyprotein"/>
</dbReference>
<gene>
    <name evidence="2" type="ORF">RF11_05585</name>
</gene>